<proteinExistence type="inferred from homology"/>
<evidence type="ECO:0000256" key="9">
    <source>
        <dbReference type="PIRSR" id="PIRSR001589-2"/>
    </source>
</evidence>
<dbReference type="InterPro" id="IPR051786">
    <property type="entry name" value="ASN_synthetase/amidase"/>
</dbReference>
<dbReference type="InterPro" id="IPR033738">
    <property type="entry name" value="AsnB_N"/>
</dbReference>
<dbReference type="OrthoDB" id="9763290at2"/>
<evidence type="ECO:0000256" key="2">
    <source>
        <dbReference type="ARBA" id="ARBA00005752"/>
    </source>
</evidence>
<dbReference type="PIRSF" id="PIRSF001589">
    <property type="entry name" value="Asn_synthetase_glu-h"/>
    <property type="match status" value="1"/>
</dbReference>
<dbReference type="GO" id="GO:0006529">
    <property type="term" value="P:asparagine biosynthetic process"/>
    <property type="evidence" value="ECO:0007669"/>
    <property type="project" value="UniProtKB-KW"/>
</dbReference>
<dbReference type="GO" id="GO:0005829">
    <property type="term" value="C:cytosol"/>
    <property type="evidence" value="ECO:0007669"/>
    <property type="project" value="TreeGrafter"/>
</dbReference>
<comment type="similarity">
    <text evidence="2">Belongs to the asparagine synthetase family.</text>
</comment>
<dbReference type="Gene3D" id="3.40.50.620">
    <property type="entry name" value="HUPs"/>
    <property type="match status" value="1"/>
</dbReference>
<evidence type="ECO:0000256" key="4">
    <source>
        <dbReference type="ARBA" id="ARBA00022741"/>
    </source>
</evidence>
<protein>
    <recommendedName>
        <fullName evidence="3">asparagine synthase (glutamine-hydrolyzing)</fullName>
        <ecNumber evidence="3">6.3.5.4</ecNumber>
    </recommendedName>
</protein>
<feature type="site" description="Important for beta-aspartyl-AMP intermediate formation" evidence="10">
    <location>
        <position position="367"/>
    </location>
</feature>
<keyword evidence="8" id="KW-0061">Asparagine biosynthesis</keyword>
<feature type="binding site" evidence="9">
    <location>
        <position position="292"/>
    </location>
    <ligand>
        <name>ATP</name>
        <dbReference type="ChEBI" id="CHEBI:30616"/>
    </ligand>
</feature>
<dbReference type="Gene3D" id="3.60.20.10">
    <property type="entry name" value="Glutamine Phosphoribosylpyrophosphate, subunit 1, domain 1"/>
    <property type="match status" value="1"/>
</dbReference>
<evidence type="ECO:0000256" key="1">
    <source>
        <dbReference type="ARBA" id="ARBA00005187"/>
    </source>
</evidence>
<dbReference type="CDD" id="cd00712">
    <property type="entry name" value="AsnB"/>
    <property type="match status" value="1"/>
</dbReference>
<dbReference type="Pfam" id="PF13537">
    <property type="entry name" value="GATase_7"/>
    <property type="match status" value="1"/>
</dbReference>
<dbReference type="KEGG" id="dpg:DESPIGER_2149"/>
<comment type="catalytic activity">
    <reaction evidence="7">
        <text>L-aspartate + L-glutamine + ATP + H2O = L-asparagine + L-glutamate + AMP + diphosphate + H(+)</text>
        <dbReference type="Rhea" id="RHEA:12228"/>
        <dbReference type="ChEBI" id="CHEBI:15377"/>
        <dbReference type="ChEBI" id="CHEBI:15378"/>
        <dbReference type="ChEBI" id="CHEBI:29985"/>
        <dbReference type="ChEBI" id="CHEBI:29991"/>
        <dbReference type="ChEBI" id="CHEBI:30616"/>
        <dbReference type="ChEBI" id="CHEBI:33019"/>
        <dbReference type="ChEBI" id="CHEBI:58048"/>
        <dbReference type="ChEBI" id="CHEBI:58359"/>
        <dbReference type="ChEBI" id="CHEBI:456215"/>
        <dbReference type="EC" id="6.3.5.4"/>
    </reaction>
</comment>
<evidence type="ECO:0000256" key="7">
    <source>
        <dbReference type="ARBA" id="ARBA00048741"/>
    </source>
</evidence>
<dbReference type="Proteomes" id="UP000186323">
    <property type="component" value="Chromosome I"/>
</dbReference>
<keyword evidence="12" id="KW-0436">Ligase</keyword>
<dbReference type="Pfam" id="PF00733">
    <property type="entry name" value="Asn_synthase"/>
    <property type="match status" value="1"/>
</dbReference>
<dbReference type="CDD" id="cd01991">
    <property type="entry name" value="Asn_synthase_B_C"/>
    <property type="match status" value="1"/>
</dbReference>
<evidence type="ECO:0000256" key="10">
    <source>
        <dbReference type="PIRSR" id="PIRSR001589-3"/>
    </source>
</evidence>
<dbReference type="InterPro" id="IPR014729">
    <property type="entry name" value="Rossmann-like_a/b/a_fold"/>
</dbReference>
<dbReference type="PROSITE" id="PS51278">
    <property type="entry name" value="GATASE_TYPE_2"/>
    <property type="match status" value="1"/>
</dbReference>
<evidence type="ECO:0000256" key="3">
    <source>
        <dbReference type="ARBA" id="ARBA00012737"/>
    </source>
</evidence>
<keyword evidence="5 9" id="KW-0067">ATP-binding</keyword>
<feature type="domain" description="Glutamine amidotransferase type-2" evidence="11">
    <location>
        <begin position="2"/>
        <end position="216"/>
    </location>
</feature>
<evidence type="ECO:0000259" key="11">
    <source>
        <dbReference type="PROSITE" id="PS51278"/>
    </source>
</evidence>
<keyword evidence="13" id="KW-1185">Reference proteome</keyword>
<reference evidence="13" key="1">
    <citation type="submission" date="2016-10" db="EMBL/GenBank/DDBJ databases">
        <authorList>
            <person name="Wegmann U."/>
        </authorList>
    </citation>
    <scope>NUCLEOTIDE SEQUENCE [LARGE SCALE GENOMIC DNA]</scope>
</reference>
<dbReference type="SUPFAM" id="SSF56235">
    <property type="entry name" value="N-terminal nucleophile aminohydrolases (Ntn hydrolases)"/>
    <property type="match status" value="1"/>
</dbReference>
<keyword evidence="6 8" id="KW-0315">Glutamine amidotransferase</keyword>
<keyword evidence="8" id="KW-0028">Amino-acid biosynthesis</keyword>
<evidence type="ECO:0000256" key="5">
    <source>
        <dbReference type="ARBA" id="ARBA00022840"/>
    </source>
</evidence>
<accession>A0A1K1LH01</accession>
<dbReference type="GO" id="GO:0005524">
    <property type="term" value="F:ATP binding"/>
    <property type="evidence" value="ECO:0007669"/>
    <property type="project" value="UniProtKB-KW"/>
</dbReference>
<dbReference type="InterPro" id="IPR001962">
    <property type="entry name" value="Asn_synthase"/>
</dbReference>
<feature type="active site" description="For GATase activity" evidence="8">
    <location>
        <position position="2"/>
    </location>
</feature>
<feature type="binding site" evidence="9">
    <location>
        <position position="103"/>
    </location>
    <ligand>
        <name>L-glutamine</name>
        <dbReference type="ChEBI" id="CHEBI:58359"/>
    </ligand>
</feature>
<dbReference type="InterPro" id="IPR006426">
    <property type="entry name" value="Asn_synth_AEB"/>
</dbReference>
<dbReference type="SUPFAM" id="SSF52402">
    <property type="entry name" value="Adenine nucleotide alpha hydrolases-like"/>
    <property type="match status" value="1"/>
</dbReference>
<dbReference type="InterPro" id="IPR029055">
    <property type="entry name" value="Ntn_hydrolases_N"/>
</dbReference>
<evidence type="ECO:0000256" key="6">
    <source>
        <dbReference type="ARBA" id="ARBA00022962"/>
    </source>
</evidence>
<evidence type="ECO:0000313" key="12">
    <source>
        <dbReference type="EMBL" id="SFV73971.1"/>
    </source>
</evidence>
<dbReference type="PANTHER" id="PTHR43284:SF1">
    <property type="entry name" value="ASPARAGINE SYNTHETASE"/>
    <property type="match status" value="1"/>
</dbReference>
<gene>
    <name evidence="12" type="ORF">DESPIGER_2149</name>
</gene>
<name>A0A1K1LH01_9BACT</name>
<evidence type="ECO:0000256" key="8">
    <source>
        <dbReference type="PIRSR" id="PIRSR001589-1"/>
    </source>
</evidence>
<evidence type="ECO:0000313" key="13">
    <source>
        <dbReference type="Proteomes" id="UP000186323"/>
    </source>
</evidence>
<sequence length="633" mass="71804">MCGIAGICRLDGQPLNEDARAHVRAMTDVITYRGPDGSGIWQEGPVCLGHRRLSIIDLSGGSQPMQDVDGELCIVFNGEIYNFAELRQELLQAGARFHSSHSDTEVILQAYRVWGTDCLQRFDGMFAFALWDAPRRRLFCARDRFGKKPFFYTLQQGSLFFGSELNCLAAVPGLELTLDPQAVMRYLAYEYVPTPDTMYREAKSLPPSHWLLVEDGRLSIRRYWDLPPADESDRRSEADICADVHELLTRAVARRMVSDVPLGVFLSGGIDSSIVAGLMARQSATPIKTFSIGFTEASYDESRYARVVARRWSTDHHERVLSAEDCAEHLPDIISRMDVPMADASVAPTWLLSGVTREKVTVALGGDGADELWAGYEHYIAFKIAEWYNALPGIVRRGVIEPLTRLLPASAGYINPRLAVETFLRGAHAPAWERVQTLLTSFTPEMQAELLARPDRDFLRRENLFAPTREQFEHWPAGPSPLARAFHVYARQYMLDDILVKVDRCSMLHSLEVRAPFLDKDFAEYVARLPIRHKLHGFQRKYLLKKAFTDVLPPEILHRNKRGFQIPVAAWLRGRMRPLMEELFAPDRLRAQGLFRPEAVRSLVDAHCSGKADLRKPLWTLLVLQLWLRARGM</sequence>
<comment type="pathway">
    <text evidence="1">Amino-acid biosynthesis; L-asparagine biosynthesis; L-asparagine from L-aspartate (L-Gln route): step 1/1.</text>
</comment>
<dbReference type="AlphaFoldDB" id="A0A1K1LH01"/>
<dbReference type="PANTHER" id="PTHR43284">
    <property type="entry name" value="ASPARAGINE SYNTHETASE (GLUTAMINE-HYDROLYZING)"/>
    <property type="match status" value="1"/>
</dbReference>
<dbReference type="InterPro" id="IPR017932">
    <property type="entry name" value="GATase_2_dom"/>
</dbReference>
<dbReference type="GO" id="GO:0004066">
    <property type="term" value="F:asparagine synthase (glutamine-hydrolyzing) activity"/>
    <property type="evidence" value="ECO:0007669"/>
    <property type="project" value="UniProtKB-EC"/>
</dbReference>
<dbReference type="EC" id="6.3.5.4" evidence="3"/>
<dbReference type="NCBIfam" id="TIGR01536">
    <property type="entry name" value="asn_synth_AEB"/>
    <property type="match status" value="1"/>
</dbReference>
<organism evidence="12 13">
    <name type="scientific">Desulfovibrio piger</name>
    <dbReference type="NCBI Taxonomy" id="901"/>
    <lineage>
        <taxon>Bacteria</taxon>
        <taxon>Pseudomonadati</taxon>
        <taxon>Thermodesulfobacteriota</taxon>
        <taxon>Desulfovibrionia</taxon>
        <taxon>Desulfovibrionales</taxon>
        <taxon>Desulfovibrionaceae</taxon>
        <taxon>Desulfovibrio</taxon>
    </lineage>
</organism>
<keyword evidence="4 9" id="KW-0547">Nucleotide-binding</keyword>
<dbReference type="EMBL" id="LT630450">
    <property type="protein sequence ID" value="SFV73971.1"/>
    <property type="molecule type" value="Genomic_DNA"/>
</dbReference>
<dbReference type="RefSeq" id="WP_072336408.1">
    <property type="nucleotide sequence ID" value="NZ_DBGALU010000048.1"/>
</dbReference>